<reference evidence="9 10" key="1">
    <citation type="submission" date="2019-07" db="EMBL/GenBank/DDBJ databases">
        <title>Sphingomonas solaris sp. nov., isolated from a solar panel from Boston, Massachusetts.</title>
        <authorList>
            <person name="Tanner K."/>
            <person name="Pascual J."/>
            <person name="Mancuso C."/>
            <person name="Pereto J."/>
            <person name="Khalil A."/>
            <person name="Vilanova C."/>
        </authorList>
    </citation>
    <scope>NUCLEOTIDE SEQUENCE [LARGE SCALE GENOMIC DNA]</scope>
    <source>
        <strain evidence="9 10">R4DWN</strain>
    </source>
</reference>
<dbReference type="PANTHER" id="PTHR42732:SF1">
    <property type="entry name" value="BETA-MANNOSIDASE"/>
    <property type="match status" value="1"/>
</dbReference>
<dbReference type="InterPro" id="IPR006101">
    <property type="entry name" value="Glyco_hydro_2"/>
</dbReference>
<dbReference type="InterPro" id="IPR006311">
    <property type="entry name" value="TAT_signal"/>
</dbReference>
<feature type="domain" description="DUF4982" evidence="7">
    <location>
        <begin position="652"/>
        <end position="710"/>
    </location>
</feature>
<evidence type="ECO:0000259" key="5">
    <source>
        <dbReference type="Pfam" id="PF02836"/>
    </source>
</evidence>
<sequence>MSAGPIEADRRQILLAGAGASAALLTPTLGSARRPWADAMGPGRAQPFDSGWRFRRGEGAGLEVPGFDDNSWRRGDLPHDWSIEDLVPSDGVVGPFDKASPGGVATGFSVGGEGWYRKRFHLRPMPGSRAEIRFDGVYRDSDVWLNGHHLGGQPSGYMPFAYDLTPYLSANGDNVIAVRVRNLGQNSRWYSGSGIYRHVWLDVFAQPTRIARWGIGVTTRRIEDAGASIEIATRLQNIDPDLDLALRIKDDRGRIIWTRQVRAVSDGAQLATIGSPRLWSPASPTLYTLETELRRGAHILDHAETTFGIRIVAFNADTGMTINGVATKLRGGCVHHDNGLLGAAAFDAAEGRKVALMKARGYNAVRPSHNPFSPAFLRACDEQGMLVICEAFDAWRAPKLQQDYSVDFDAHWQTDLATMVLSARNHPSIILWSIGNEIPKRNLPEGVATQWRLANEVHRLDPSRPVTAAINDFAGRLVVPTEQTARPGRAGLPDEASAVFLDVVGYNYKFDLYERDHARFPKRIIYGSESFPKDMFAIWELTDRSPWLLGDFVWTAMDYLGEAGIGGSALVDSKAASPLAAQPAWPEIVSQCGDIDLIGGRKAASFARDVLWGISPLEIAVQAPVASGKVELIRRWGWSDERQSWTWPGFEGKALTVRIYTVGDRIELRLNGRIVATHAITAVDRLRAEVQVDYAPGIFEIIAFRDGLELARRSLETTGSAVAIRLSSEKAIGGSGIGEVRYVGIDLVDTKGRTVQTADSGLTISLAGPVTLAAFGNADPRAHGGFQSLTGRSWRGRALAILRGTGTPGQARIEVRGAGLSPAAAMMTFERSE</sequence>
<dbReference type="SUPFAM" id="SSF49303">
    <property type="entry name" value="beta-Galactosidase/glucuronidase domain"/>
    <property type="match status" value="1"/>
</dbReference>
<dbReference type="Pfam" id="PF18565">
    <property type="entry name" value="Glyco_hydro2_C5"/>
    <property type="match status" value="1"/>
</dbReference>
<comment type="similarity">
    <text evidence="1">Belongs to the glycosyl hydrolase 2 family.</text>
</comment>
<dbReference type="RefSeq" id="WP_145151232.1">
    <property type="nucleotide sequence ID" value="NZ_VNIM01000037.1"/>
</dbReference>
<evidence type="ECO:0000313" key="10">
    <source>
        <dbReference type="Proteomes" id="UP000318681"/>
    </source>
</evidence>
<accession>A0A558R469</accession>
<dbReference type="AlphaFoldDB" id="A0A558R469"/>
<dbReference type="InterPro" id="IPR006103">
    <property type="entry name" value="Glyco_hydro_2_cat"/>
</dbReference>
<dbReference type="PROSITE" id="PS51318">
    <property type="entry name" value="TAT"/>
    <property type="match status" value="1"/>
</dbReference>
<dbReference type="SUPFAM" id="SSF49785">
    <property type="entry name" value="Galactose-binding domain-like"/>
    <property type="match status" value="1"/>
</dbReference>
<dbReference type="InterPro" id="IPR017853">
    <property type="entry name" value="GH"/>
</dbReference>
<keyword evidence="10" id="KW-1185">Reference proteome</keyword>
<name>A0A558R469_9SPHN</name>
<dbReference type="InterPro" id="IPR006104">
    <property type="entry name" value="Glyco_hydro_2_N"/>
</dbReference>
<proteinExistence type="inferred from homology"/>
<comment type="caution">
    <text evidence="9">The sequence shown here is derived from an EMBL/GenBank/DDBJ whole genome shotgun (WGS) entry which is preliminary data.</text>
</comment>
<feature type="domain" description="Glycosyl hydrolases family 2 sugar binding" evidence="6">
    <location>
        <begin position="110"/>
        <end position="201"/>
    </location>
</feature>
<dbReference type="InterPro" id="IPR006102">
    <property type="entry name" value="Ig-like_GH2"/>
</dbReference>
<gene>
    <name evidence="9" type="ORF">FOY91_10595</name>
</gene>
<evidence type="ECO:0000256" key="3">
    <source>
        <dbReference type="ARBA" id="ARBA00023295"/>
    </source>
</evidence>
<dbReference type="Gene3D" id="2.60.40.10">
    <property type="entry name" value="Immunoglobulins"/>
    <property type="match status" value="3"/>
</dbReference>
<dbReference type="InterPro" id="IPR013783">
    <property type="entry name" value="Ig-like_fold"/>
</dbReference>
<feature type="domain" description="Glycoside hydrolase family 2 immunoglobulin-like beta-sandwich" evidence="4">
    <location>
        <begin position="215"/>
        <end position="310"/>
    </location>
</feature>
<dbReference type="Pfam" id="PF02836">
    <property type="entry name" value="Glyco_hydro_2_C"/>
    <property type="match status" value="1"/>
</dbReference>
<dbReference type="Pfam" id="PF16355">
    <property type="entry name" value="DUF4982"/>
    <property type="match status" value="1"/>
</dbReference>
<evidence type="ECO:0000259" key="4">
    <source>
        <dbReference type="Pfam" id="PF00703"/>
    </source>
</evidence>
<dbReference type="GO" id="GO:0005975">
    <property type="term" value="P:carbohydrate metabolic process"/>
    <property type="evidence" value="ECO:0007669"/>
    <property type="project" value="InterPro"/>
</dbReference>
<dbReference type="SUPFAM" id="SSF51445">
    <property type="entry name" value="(Trans)glycosidases"/>
    <property type="match status" value="1"/>
</dbReference>
<feature type="domain" description="Glycoside hydrolase family 2" evidence="8">
    <location>
        <begin position="737"/>
        <end position="824"/>
    </location>
</feature>
<feature type="domain" description="Glycoside hydrolase family 2 catalytic" evidence="5">
    <location>
        <begin position="317"/>
        <end position="471"/>
    </location>
</feature>
<evidence type="ECO:0000259" key="7">
    <source>
        <dbReference type="Pfam" id="PF16355"/>
    </source>
</evidence>
<dbReference type="InterPro" id="IPR008979">
    <property type="entry name" value="Galactose-bd-like_sf"/>
</dbReference>
<evidence type="ECO:0000256" key="2">
    <source>
        <dbReference type="ARBA" id="ARBA00022801"/>
    </source>
</evidence>
<dbReference type="InterPro" id="IPR051913">
    <property type="entry name" value="GH2_Domain-Containing"/>
</dbReference>
<dbReference type="Gene3D" id="2.60.120.260">
    <property type="entry name" value="Galactose-binding domain-like"/>
    <property type="match status" value="1"/>
</dbReference>
<keyword evidence="3" id="KW-0326">Glycosidase</keyword>
<evidence type="ECO:0000259" key="6">
    <source>
        <dbReference type="Pfam" id="PF02837"/>
    </source>
</evidence>
<dbReference type="PANTHER" id="PTHR42732">
    <property type="entry name" value="BETA-GALACTOSIDASE"/>
    <property type="match status" value="1"/>
</dbReference>
<dbReference type="InterPro" id="IPR040605">
    <property type="entry name" value="Glyco_hydro2_dom5"/>
</dbReference>
<organism evidence="9 10">
    <name type="scientific">Alterirhizorhabdus solaris</name>
    <dbReference type="NCBI Taxonomy" id="2529389"/>
    <lineage>
        <taxon>Bacteria</taxon>
        <taxon>Pseudomonadati</taxon>
        <taxon>Pseudomonadota</taxon>
        <taxon>Alphaproteobacteria</taxon>
        <taxon>Sphingomonadales</taxon>
        <taxon>Rhizorhabdaceae</taxon>
        <taxon>Alterirhizorhabdus</taxon>
    </lineage>
</organism>
<dbReference type="Pfam" id="PF00703">
    <property type="entry name" value="Glyco_hydro_2"/>
    <property type="match status" value="1"/>
</dbReference>
<dbReference type="InterPro" id="IPR032311">
    <property type="entry name" value="DUF4982"/>
</dbReference>
<dbReference type="Gene3D" id="3.20.20.80">
    <property type="entry name" value="Glycosidases"/>
    <property type="match status" value="2"/>
</dbReference>
<keyword evidence="2 9" id="KW-0378">Hydrolase</keyword>
<dbReference type="EMBL" id="VNIM01000037">
    <property type="protein sequence ID" value="TVV74170.1"/>
    <property type="molecule type" value="Genomic_DNA"/>
</dbReference>
<dbReference type="PRINTS" id="PR00132">
    <property type="entry name" value="GLHYDRLASE2"/>
</dbReference>
<dbReference type="GO" id="GO:0004553">
    <property type="term" value="F:hydrolase activity, hydrolyzing O-glycosyl compounds"/>
    <property type="evidence" value="ECO:0007669"/>
    <property type="project" value="InterPro"/>
</dbReference>
<dbReference type="InterPro" id="IPR036156">
    <property type="entry name" value="Beta-gal/glucu_dom_sf"/>
</dbReference>
<evidence type="ECO:0000259" key="8">
    <source>
        <dbReference type="Pfam" id="PF18565"/>
    </source>
</evidence>
<dbReference type="Proteomes" id="UP000318681">
    <property type="component" value="Unassembled WGS sequence"/>
</dbReference>
<dbReference type="Pfam" id="PF02837">
    <property type="entry name" value="Glyco_hydro_2_N"/>
    <property type="match status" value="1"/>
</dbReference>
<dbReference type="OrthoDB" id="9758603at2"/>
<evidence type="ECO:0000313" key="9">
    <source>
        <dbReference type="EMBL" id="TVV74170.1"/>
    </source>
</evidence>
<protein>
    <submittedName>
        <fullName evidence="9">Glycoside hydrolase family 2 protein</fullName>
    </submittedName>
</protein>
<evidence type="ECO:0000256" key="1">
    <source>
        <dbReference type="ARBA" id="ARBA00007401"/>
    </source>
</evidence>